<dbReference type="InterPro" id="IPR002110">
    <property type="entry name" value="Ankyrin_rpt"/>
</dbReference>
<dbReference type="SMART" id="SM00248">
    <property type="entry name" value="ANK"/>
    <property type="match status" value="6"/>
</dbReference>
<evidence type="ECO:0000313" key="2">
    <source>
        <dbReference type="Proteomes" id="UP000749559"/>
    </source>
</evidence>
<evidence type="ECO:0000313" key="1">
    <source>
        <dbReference type="EMBL" id="CAH1785785.1"/>
    </source>
</evidence>
<dbReference type="Proteomes" id="UP000749559">
    <property type="component" value="Unassembled WGS sequence"/>
</dbReference>
<keyword evidence="2" id="KW-1185">Reference proteome</keyword>
<comment type="caution">
    <text evidence="1">The sequence shown here is derived from an EMBL/GenBank/DDBJ whole genome shotgun (WGS) entry which is preliminary data.</text>
</comment>
<dbReference type="SUPFAM" id="SSF48403">
    <property type="entry name" value="Ankyrin repeat"/>
    <property type="match status" value="2"/>
</dbReference>
<dbReference type="Pfam" id="PF12796">
    <property type="entry name" value="Ank_2"/>
    <property type="match status" value="1"/>
</dbReference>
<dbReference type="PANTHER" id="PTHR24198:SF165">
    <property type="entry name" value="ANKYRIN REPEAT-CONTAINING PROTEIN-RELATED"/>
    <property type="match status" value="1"/>
</dbReference>
<sequence length="550" mass="62451">KNITEDRLEGLGNMLSMRLGHTMSPADMARKNIQEHSSQFTDSDGDSFLHKAALDNHPSPIYVYTRAGTHVNHKNKNGDTALHVAIKRGQRDIIEALLQCGADPLARNKNGQTVISMVEGTMKTYMSSYRDGMLSTITKGSFNSVQKLVKMWCSPNTIIKNGETAMKLGKSLGKSNQKIEKCYRFLKEQNNTLELIHAVLAEDIEAVEQILADKKNININMRHNKSKTGKTALSCAIDIHNFDIVKTLIERGKASVNIRVQENAQGDCTIPLMFKAFTEDSPVEMAKYMWHRRTMGEKEKDRLGNTLFLRAIEENMPVDFIKWLLTMRAGHCVVERNKDGVNARELAIKMKRIDVMQAIDEYIMKNLKHMFVQHLIAKFYGSENLQISQMGSGKTPNQLALEKRDNELLDTLNNVETLQQRGVKLLEAASEGNQDDIQQHNILNFQDRHGYSALIKAIVHNQFKAAEQLVITRPVLRGIPDNCNRYPLHYAYSLPDDQAEPFLALIMERNPREYEESLDKDGRKPAEYKSMRGSELIEQILIDARTLDPV</sequence>
<dbReference type="Gene3D" id="1.25.40.20">
    <property type="entry name" value="Ankyrin repeat-containing domain"/>
    <property type="match status" value="2"/>
</dbReference>
<organism evidence="1 2">
    <name type="scientific">Owenia fusiformis</name>
    <name type="common">Polychaete worm</name>
    <dbReference type="NCBI Taxonomy" id="6347"/>
    <lineage>
        <taxon>Eukaryota</taxon>
        <taxon>Metazoa</taxon>
        <taxon>Spiralia</taxon>
        <taxon>Lophotrochozoa</taxon>
        <taxon>Annelida</taxon>
        <taxon>Polychaeta</taxon>
        <taxon>Sedentaria</taxon>
        <taxon>Canalipalpata</taxon>
        <taxon>Sabellida</taxon>
        <taxon>Oweniida</taxon>
        <taxon>Oweniidae</taxon>
        <taxon>Owenia</taxon>
    </lineage>
</organism>
<dbReference type="EMBL" id="CAIIXF020000006">
    <property type="protein sequence ID" value="CAH1785785.1"/>
    <property type="molecule type" value="Genomic_DNA"/>
</dbReference>
<dbReference type="OrthoDB" id="9995210at2759"/>
<protein>
    <submittedName>
        <fullName evidence="1">Uncharacterized protein</fullName>
    </submittedName>
</protein>
<dbReference type="InterPro" id="IPR036770">
    <property type="entry name" value="Ankyrin_rpt-contain_sf"/>
</dbReference>
<feature type="non-terminal residue" evidence="1">
    <location>
        <position position="550"/>
    </location>
</feature>
<name>A0A8J1U1T4_OWEFU</name>
<dbReference type="PANTHER" id="PTHR24198">
    <property type="entry name" value="ANKYRIN REPEAT AND PROTEIN KINASE DOMAIN-CONTAINING PROTEIN"/>
    <property type="match status" value="1"/>
</dbReference>
<gene>
    <name evidence="1" type="ORF">OFUS_LOCUS11798</name>
</gene>
<dbReference type="PROSITE" id="PS50088">
    <property type="entry name" value="ANK_REPEAT"/>
    <property type="match status" value="1"/>
</dbReference>
<reference evidence="1" key="1">
    <citation type="submission" date="2022-03" db="EMBL/GenBank/DDBJ databases">
        <authorList>
            <person name="Martin C."/>
        </authorList>
    </citation>
    <scope>NUCLEOTIDE SEQUENCE</scope>
</reference>
<dbReference type="Pfam" id="PF00023">
    <property type="entry name" value="Ank"/>
    <property type="match status" value="1"/>
</dbReference>
<dbReference type="AlphaFoldDB" id="A0A8J1U1T4"/>
<proteinExistence type="predicted"/>
<dbReference type="PROSITE" id="PS50297">
    <property type="entry name" value="ANK_REP_REGION"/>
    <property type="match status" value="1"/>
</dbReference>
<accession>A0A8J1U1T4</accession>